<dbReference type="Gene3D" id="3.30.1330.200">
    <property type="match status" value="1"/>
</dbReference>
<proteinExistence type="inferred from homology"/>
<dbReference type="Pfam" id="PF03975">
    <property type="entry name" value="CheD"/>
    <property type="match status" value="1"/>
</dbReference>
<evidence type="ECO:0000256" key="3">
    <source>
        <dbReference type="HAMAP-Rule" id="MF_01440"/>
    </source>
</evidence>
<comment type="similarity">
    <text evidence="3">Belongs to the CheD family.</text>
</comment>
<protein>
    <recommendedName>
        <fullName evidence="3">Probable chemoreceptor glutamine deamidase CheD</fullName>
        <ecNumber evidence="3">3.5.1.44</ecNumber>
    </recommendedName>
</protein>
<dbReference type="CDD" id="cd16352">
    <property type="entry name" value="CheD"/>
    <property type="match status" value="1"/>
</dbReference>
<gene>
    <name evidence="3 4" type="primary">cheD</name>
    <name evidence="4" type="ORF">ASN18_1926</name>
</gene>
<dbReference type="InterPro" id="IPR011324">
    <property type="entry name" value="Cytotoxic_necrot_fac-like_cat"/>
</dbReference>
<sequence length="152" mass="16310">MKEHFLYPGTLYADKDPTAVTTILGSCVAVCFWDVVLKVGGMNHYLLPLWNGEGLPSPKFGNIAITKLLEKMFSMGCTKKNLQAKIFGGAALMASSSGLLNVGERNILTAEDVLADEGIRIIASDVGGNQGRKMIFQSDTGGVLMKKVKKSV</sequence>
<keyword evidence="5" id="KW-1185">Reference proteome</keyword>
<dbReference type="PROSITE" id="PS51257">
    <property type="entry name" value="PROKAR_LIPOPROTEIN"/>
    <property type="match status" value="1"/>
</dbReference>
<organism evidence="4 5">
    <name type="scientific">Candidatus Magnetominusculus xianensis</name>
    <dbReference type="NCBI Taxonomy" id="1748249"/>
    <lineage>
        <taxon>Bacteria</taxon>
        <taxon>Pseudomonadati</taxon>
        <taxon>Nitrospirota</taxon>
        <taxon>Nitrospiria</taxon>
        <taxon>Nitrospirales</taxon>
        <taxon>Nitrospiraceae</taxon>
        <taxon>Candidatus Magnetominusculus</taxon>
    </lineage>
</organism>
<dbReference type="PANTHER" id="PTHR35147:SF1">
    <property type="entry name" value="CHEMORECEPTOR GLUTAMINE DEAMIDASE CHED-RELATED"/>
    <property type="match status" value="1"/>
</dbReference>
<dbReference type="HAMAP" id="MF_01440">
    <property type="entry name" value="CheD"/>
    <property type="match status" value="1"/>
</dbReference>
<dbReference type="RefSeq" id="WP_236861650.1">
    <property type="nucleotide sequence ID" value="NZ_LNQR01000068.1"/>
</dbReference>
<name>A0ABR5SEJ3_9BACT</name>
<evidence type="ECO:0000256" key="1">
    <source>
        <dbReference type="ARBA" id="ARBA00022500"/>
    </source>
</evidence>
<dbReference type="InterPro" id="IPR038592">
    <property type="entry name" value="CheD-like_sf"/>
</dbReference>
<keyword evidence="1 3" id="KW-0145">Chemotaxis</keyword>
<comment type="catalytic activity">
    <reaction evidence="3">
        <text>L-glutaminyl-[protein] + H2O = L-glutamyl-[protein] + NH4(+)</text>
        <dbReference type="Rhea" id="RHEA:16441"/>
        <dbReference type="Rhea" id="RHEA-COMP:10207"/>
        <dbReference type="Rhea" id="RHEA-COMP:10208"/>
        <dbReference type="ChEBI" id="CHEBI:15377"/>
        <dbReference type="ChEBI" id="CHEBI:28938"/>
        <dbReference type="ChEBI" id="CHEBI:29973"/>
        <dbReference type="ChEBI" id="CHEBI:30011"/>
        <dbReference type="EC" id="3.5.1.44"/>
    </reaction>
</comment>
<dbReference type="EMBL" id="LNQR01000068">
    <property type="protein sequence ID" value="KWT84430.1"/>
    <property type="molecule type" value="Genomic_DNA"/>
</dbReference>
<dbReference type="EC" id="3.5.1.44" evidence="3"/>
<comment type="caution">
    <text evidence="4">The sequence shown here is derived from an EMBL/GenBank/DDBJ whole genome shotgun (WGS) entry which is preliminary data.</text>
</comment>
<dbReference type="InterPro" id="IPR005659">
    <property type="entry name" value="Chemorcpt_Glu_NH3ase_CheD"/>
</dbReference>
<keyword evidence="2 3" id="KW-0378">Hydrolase</keyword>
<evidence type="ECO:0000313" key="4">
    <source>
        <dbReference type="EMBL" id="KWT84430.1"/>
    </source>
</evidence>
<reference evidence="4 5" key="1">
    <citation type="submission" date="2015-11" db="EMBL/GenBank/DDBJ databases">
        <authorList>
            <person name="Lin W."/>
        </authorList>
    </citation>
    <scope>NUCLEOTIDE SEQUENCE [LARGE SCALE GENOMIC DNA]</scope>
    <source>
        <strain evidence="4 5">HCH-1</strain>
    </source>
</reference>
<comment type="function">
    <text evidence="3">Probably deamidates glutamine residues to glutamate on methyl-accepting chemotaxis receptors (MCPs), playing an important role in chemotaxis.</text>
</comment>
<evidence type="ECO:0000256" key="2">
    <source>
        <dbReference type="ARBA" id="ARBA00022801"/>
    </source>
</evidence>
<dbReference type="Proteomes" id="UP000060487">
    <property type="component" value="Unassembled WGS sequence"/>
</dbReference>
<accession>A0ABR5SEJ3</accession>
<dbReference type="PANTHER" id="PTHR35147">
    <property type="entry name" value="CHEMORECEPTOR GLUTAMINE DEAMIDASE CHED-RELATED"/>
    <property type="match status" value="1"/>
</dbReference>
<evidence type="ECO:0000313" key="5">
    <source>
        <dbReference type="Proteomes" id="UP000060487"/>
    </source>
</evidence>
<dbReference type="SUPFAM" id="SSF64438">
    <property type="entry name" value="CNF1/YfiH-like putative cysteine hydrolases"/>
    <property type="match status" value="1"/>
</dbReference>
<dbReference type="GO" id="GO:0050568">
    <property type="term" value="F:protein-glutamine glutaminase activity"/>
    <property type="evidence" value="ECO:0007669"/>
    <property type="project" value="UniProtKB-EC"/>
</dbReference>